<dbReference type="Gene3D" id="3.40.50.1820">
    <property type="entry name" value="alpha/beta hydrolase"/>
    <property type="match status" value="1"/>
</dbReference>
<evidence type="ECO:0000313" key="3">
    <source>
        <dbReference type="Proteomes" id="UP000077266"/>
    </source>
</evidence>
<reference evidence="2 3" key="1">
    <citation type="journal article" date="2016" name="Mol. Biol. Evol.">
        <title>Comparative Genomics of Early-Diverging Mushroom-Forming Fungi Provides Insights into the Origins of Lignocellulose Decay Capabilities.</title>
        <authorList>
            <person name="Nagy L.G."/>
            <person name="Riley R."/>
            <person name="Tritt A."/>
            <person name="Adam C."/>
            <person name="Daum C."/>
            <person name="Floudas D."/>
            <person name="Sun H."/>
            <person name="Yadav J.S."/>
            <person name="Pangilinan J."/>
            <person name="Larsson K.H."/>
            <person name="Matsuura K."/>
            <person name="Barry K."/>
            <person name="Labutti K."/>
            <person name="Kuo R."/>
            <person name="Ohm R.A."/>
            <person name="Bhattacharya S.S."/>
            <person name="Shirouzu T."/>
            <person name="Yoshinaga Y."/>
            <person name="Martin F.M."/>
            <person name="Grigoriev I.V."/>
            <person name="Hibbett D.S."/>
        </authorList>
    </citation>
    <scope>NUCLEOTIDE SEQUENCE [LARGE SCALE GENOMIC DNA]</scope>
    <source>
        <strain evidence="2 3">HHB12029</strain>
    </source>
</reference>
<dbReference type="Pfam" id="PF12697">
    <property type="entry name" value="Abhydrolase_6"/>
    <property type="match status" value="1"/>
</dbReference>
<dbReference type="AlphaFoldDB" id="A0A165N9Y9"/>
<evidence type="ECO:0000313" key="2">
    <source>
        <dbReference type="EMBL" id="KZW00436.1"/>
    </source>
</evidence>
<protein>
    <recommendedName>
        <fullName evidence="1">AB hydrolase-1 domain-containing protein</fullName>
    </recommendedName>
</protein>
<dbReference type="Proteomes" id="UP000077266">
    <property type="component" value="Unassembled WGS sequence"/>
</dbReference>
<name>A0A165N9Y9_EXIGL</name>
<organism evidence="2 3">
    <name type="scientific">Exidia glandulosa HHB12029</name>
    <dbReference type="NCBI Taxonomy" id="1314781"/>
    <lineage>
        <taxon>Eukaryota</taxon>
        <taxon>Fungi</taxon>
        <taxon>Dikarya</taxon>
        <taxon>Basidiomycota</taxon>
        <taxon>Agaricomycotina</taxon>
        <taxon>Agaricomycetes</taxon>
        <taxon>Auriculariales</taxon>
        <taxon>Exidiaceae</taxon>
        <taxon>Exidia</taxon>
    </lineage>
</organism>
<feature type="domain" description="AB hydrolase-1" evidence="1">
    <location>
        <begin position="86"/>
        <end position="342"/>
    </location>
</feature>
<dbReference type="EMBL" id="KV425901">
    <property type="protein sequence ID" value="KZW00436.1"/>
    <property type="molecule type" value="Genomic_DNA"/>
</dbReference>
<dbReference type="InterPro" id="IPR029058">
    <property type="entry name" value="AB_hydrolase_fold"/>
</dbReference>
<dbReference type="SUPFAM" id="SSF53474">
    <property type="entry name" value="alpha/beta-Hydrolases"/>
    <property type="match status" value="1"/>
</dbReference>
<sequence>MPSLPQSLLHPLAASTFVRDFPWRHPLKYTATKFTDPSAHRDSGRQRTQVCVIFITGVGCILRLTAAASHLYIPLARHLYRLSKTPDSPIELLSVWVVDRPNHGEAALLNASVLEKEYAKFFPYAAYGTAISELITSGLLSPAERNGLVAVGHSGGCGAILEAFPRGTPCPFKSIVMMEAPCTENTPETTAVFRMIQKVVAISNGKMPTTWPSVAAAMEYFSHRLPWSSFDEENLRIMAATFFMPVPGQDDAVTTITPAAQRSAAFSDIETCYDTTERISAMLNDIPVTAIMGTVQDLWPAPMAEAIEEKIGQMKGAGMFVTYIEGAGHHVPHEKPEATARALIEAFSKLAPVRPKL</sequence>
<evidence type="ECO:0000259" key="1">
    <source>
        <dbReference type="Pfam" id="PF12697"/>
    </source>
</evidence>
<gene>
    <name evidence="2" type="ORF">EXIGLDRAFT_696101</name>
</gene>
<keyword evidence="3" id="KW-1185">Reference proteome</keyword>
<dbReference type="InParanoid" id="A0A165N9Y9"/>
<proteinExistence type="predicted"/>
<accession>A0A165N9Y9</accession>
<dbReference type="InterPro" id="IPR000073">
    <property type="entry name" value="AB_hydrolase_1"/>
</dbReference>
<dbReference type="OrthoDB" id="94039at2759"/>